<evidence type="ECO:0000259" key="14">
    <source>
        <dbReference type="Pfam" id="PF17243"/>
    </source>
</evidence>
<dbReference type="Gene3D" id="2.40.160.50">
    <property type="entry name" value="membrane protein fhac: a member of the omp85/tpsb transporter family"/>
    <property type="match status" value="1"/>
</dbReference>
<evidence type="ECO:0000313" key="16">
    <source>
        <dbReference type="Proteomes" id="UP001143307"/>
    </source>
</evidence>
<evidence type="ECO:0000256" key="7">
    <source>
        <dbReference type="ARBA" id="ARBA00023136"/>
    </source>
</evidence>
<dbReference type="PANTHER" id="PTHR12815:SF47">
    <property type="entry name" value="TRANSLOCATION AND ASSEMBLY MODULE SUBUNIT TAMA"/>
    <property type="match status" value="1"/>
</dbReference>
<comment type="subunit">
    <text evidence="10">Interacts with TamB to form the translocation and assembly module (TAM).</text>
</comment>
<dbReference type="Pfam" id="PF17243">
    <property type="entry name" value="POTRA_TamA_1"/>
    <property type="match status" value="1"/>
</dbReference>
<comment type="caution">
    <text evidence="15">The sequence shown here is derived from an EMBL/GenBank/DDBJ whole genome shotgun (WGS) entry which is preliminary data.</text>
</comment>
<reference evidence="15" key="1">
    <citation type="submission" date="2019-02" db="EMBL/GenBank/DDBJ databases">
        <authorList>
            <person name="Li S.-H."/>
        </authorList>
    </citation>
    <scope>NUCLEOTIDE SEQUENCE</scope>
    <source>
        <strain evidence="15">IMCC8485</strain>
    </source>
</reference>
<dbReference type="InterPro" id="IPR039910">
    <property type="entry name" value="D15-like"/>
</dbReference>
<dbReference type="Gene3D" id="3.10.20.310">
    <property type="entry name" value="membrane protein fhac"/>
    <property type="match status" value="3"/>
</dbReference>
<evidence type="ECO:0000256" key="10">
    <source>
        <dbReference type="ARBA" id="ARBA00093548"/>
    </source>
</evidence>
<feature type="domain" description="Bacterial surface antigen (D15)" evidence="12">
    <location>
        <begin position="276"/>
        <end position="592"/>
    </location>
</feature>
<evidence type="ECO:0000313" key="15">
    <source>
        <dbReference type="EMBL" id="MCX2973541.1"/>
    </source>
</evidence>
<evidence type="ECO:0000256" key="4">
    <source>
        <dbReference type="ARBA" id="ARBA00022452"/>
    </source>
</evidence>
<evidence type="ECO:0000256" key="11">
    <source>
        <dbReference type="SAM" id="SignalP"/>
    </source>
</evidence>
<dbReference type="Proteomes" id="UP001143307">
    <property type="component" value="Unassembled WGS sequence"/>
</dbReference>
<dbReference type="InterPro" id="IPR000184">
    <property type="entry name" value="Bac_surfAg_D15"/>
</dbReference>
<gene>
    <name evidence="15" type="ORF">EYC87_08085</name>
</gene>
<evidence type="ECO:0000259" key="13">
    <source>
        <dbReference type="Pfam" id="PF07244"/>
    </source>
</evidence>
<dbReference type="Pfam" id="PF07244">
    <property type="entry name" value="POTRA"/>
    <property type="match status" value="1"/>
</dbReference>
<feature type="signal peptide" evidence="11">
    <location>
        <begin position="1"/>
        <end position="32"/>
    </location>
</feature>
<dbReference type="InterPro" id="IPR035243">
    <property type="entry name" value="TamA_POTRA_Dom_1"/>
</dbReference>
<feature type="domain" description="TamA POTRA" evidence="14">
    <location>
        <begin position="36"/>
        <end position="108"/>
    </location>
</feature>
<evidence type="ECO:0000256" key="9">
    <source>
        <dbReference type="ARBA" id="ARBA00033063"/>
    </source>
</evidence>
<comment type="subcellular location">
    <subcellularLocation>
        <location evidence="1">Cell outer membrane</location>
    </subcellularLocation>
</comment>
<keyword evidence="16" id="KW-1185">Reference proteome</keyword>
<comment type="similarity">
    <text evidence="2">Belongs to the TamA family.</text>
</comment>
<dbReference type="EMBL" id="SHNP01000002">
    <property type="protein sequence ID" value="MCX2973541.1"/>
    <property type="molecule type" value="Genomic_DNA"/>
</dbReference>
<keyword evidence="6 11" id="KW-0732">Signal</keyword>
<evidence type="ECO:0000256" key="3">
    <source>
        <dbReference type="ARBA" id="ARBA00015419"/>
    </source>
</evidence>
<protein>
    <recommendedName>
        <fullName evidence="3">Translocation and assembly module subunit TamA</fullName>
    </recommendedName>
    <alternativeName>
        <fullName evidence="9">Autotransporter assembly factor TamA</fullName>
    </alternativeName>
</protein>
<evidence type="ECO:0000259" key="12">
    <source>
        <dbReference type="Pfam" id="PF01103"/>
    </source>
</evidence>
<keyword evidence="5" id="KW-0812">Transmembrane</keyword>
<evidence type="ECO:0000256" key="1">
    <source>
        <dbReference type="ARBA" id="ARBA00004442"/>
    </source>
</evidence>
<dbReference type="InterPro" id="IPR010827">
    <property type="entry name" value="BamA/TamA_POTRA"/>
</dbReference>
<organism evidence="15 16">
    <name type="scientific">Candidatus Seongchinamella marina</name>
    <dbReference type="NCBI Taxonomy" id="2518990"/>
    <lineage>
        <taxon>Bacteria</taxon>
        <taxon>Pseudomonadati</taxon>
        <taxon>Pseudomonadota</taxon>
        <taxon>Gammaproteobacteria</taxon>
        <taxon>Cellvibrionales</taxon>
        <taxon>Halieaceae</taxon>
        <taxon>Seongchinamella</taxon>
    </lineage>
</organism>
<keyword evidence="7" id="KW-0472">Membrane</keyword>
<dbReference type="Pfam" id="PF01103">
    <property type="entry name" value="Omp85"/>
    <property type="match status" value="1"/>
</dbReference>
<evidence type="ECO:0000256" key="5">
    <source>
        <dbReference type="ARBA" id="ARBA00022692"/>
    </source>
</evidence>
<feature type="domain" description="POTRA" evidence="13">
    <location>
        <begin position="201"/>
        <end position="266"/>
    </location>
</feature>
<feature type="chain" id="PRO_5047136873" description="Translocation and assembly module subunit TamA" evidence="11">
    <location>
        <begin position="33"/>
        <end position="592"/>
    </location>
</feature>
<keyword evidence="4" id="KW-1134">Transmembrane beta strand</keyword>
<sequence length="592" mass="65498">MGWCKGSLIKQARQFQSALLLASLALSPFAAAQLLDVQLNGLEGESRDNALAWLGVSPETSQARANYLYSAQRKVEKSLQALGYYRARVELELTRSKEPWSLVISVQPGEPVLLRQVNVRLLGDAVNDPAFAELLETSPLQGGDVLNHGVYDRFRRSLTSLARRRGYFEGAFSQARVEVEPVGGVADVSLLYDSGKRFNFGAISYDQDIIHESLLSPLLLIEQGEPFDQKKLRDTQIQLQRTGYFSTVILRPIVDMVDDGQVPLELNLFPAKQHSFDLGAGFSTDTRERLSFTWRTPKLNAYGHQQETRIQYSDVNPSGRFTYSIPVSHPLDDAVQFTARLEDNEFGDLDSRQRELGIRREMRKSDWIYSYSLRGLDEAWNSEGIDRQNDYLLPGISLSQRLHGGSLVNPASGFSHWYRAEAGGANVGSDIDLVRLTANFGLIHSLGEKHRFVLRSNLGAAFVEDADRGQLAPSLNFFAGGAQSIRGYGYQSIGNEVTVENATGNPVSLIVGGDRLLTGSAEYQYSFTQNWRGAVFVDAGDAFDEGDFEGNVGAGFGVHYVTQVGAIRLNIANPVTDDDPSWRIHLAIGAEF</sequence>
<proteinExistence type="inferred from homology"/>
<dbReference type="PANTHER" id="PTHR12815">
    <property type="entry name" value="SORTING AND ASSEMBLY MACHINERY SAMM50 PROTEIN FAMILY MEMBER"/>
    <property type="match status" value="1"/>
</dbReference>
<evidence type="ECO:0000256" key="2">
    <source>
        <dbReference type="ARBA" id="ARBA00010248"/>
    </source>
</evidence>
<name>A0ABT3SU87_9GAMM</name>
<evidence type="ECO:0000256" key="6">
    <source>
        <dbReference type="ARBA" id="ARBA00022729"/>
    </source>
</evidence>
<keyword evidence="8" id="KW-0998">Cell outer membrane</keyword>
<evidence type="ECO:0000256" key="8">
    <source>
        <dbReference type="ARBA" id="ARBA00023237"/>
    </source>
</evidence>
<accession>A0ABT3SU87</accession>